<dbReference type="GO" id="GO:0000166">
    <property type="term" value="F:nucleotide binding"/>
    <property type="evidence" value="ECO:0007669"/>
    <property type="project" value="UniProtKB-KW"/>
</dbReference>
<dbReference type="Pfam" id="PF24729">
    <property type="entry name" value="Acb2_Tad1_hairpin"/>
    <property type="match status" value="1"/>
</dbReference>
<sequence length="75" mass="8335">MDQATIENNFVYHAPKDNQPAKYNAIRNSAKVLAEVILDLCPESREKSIAFTHLETAVMWANAAIAREKTATSES</sequence>
<dbReference type="AlphaFoldDB" id="A0A0F9HD04"/>
<dbReference type="EMBL" id="LAZR01015462">
    <property type="protein sequence ID" value="KKM12601.1"/>
    <property type="molecule type" value="Genomic_DNA"/>
</dbReference>
<evidence type="ECO:0000313" key="3">
    <source>
        <dbReference type="EMBL" id="KKM12601.1"/>
    </source>
</evidence>
<organism evidence="3">
    <name type="scientific">marine sediment metagenome</name>
    <dbReference type="NCBI Taxonomy" id="412755"/>
    <lineage>
        <taxon>unclassified sequences</taxon>
        <taxon>metagenomes</taxon>
        <taxon>ecological metagenomes</taxon>
    </lineage>
</organism>
<accession>A0A0F9HD04</accession>
<name>A0A0F9HD04_9ZZZZ</name>
<reference evidence="3" key="1">
    <citation type="journal article" date="2015" name="Nature">
        <title>Complex archaea that bridge the gap between prokaryotes and eukaryotes.</title>
        <authorList>
            <person name="Spang A."/>
            <person name="Saw J.H."/>
            <person name="Jorgensen S.L."/>
            <person name="Zaremba-Niedzwiedzka K."/>
            <person name="Martijn J."/>
            <person name="Lind A.E."/>
            <person name="van Eijk R."/>
            <person name="Schleper C."/>
            <person name="Guy L."/>
            <person name="Ettema T.J."/>
        </authorList>
    </citation>
    <scope>NUCLEOTIDE SEQUENCE</scope>
</reference>
<protein>
    <recommendedName>
        <fullName evidence="2">Acb2/Tad1 hairpin domain-containing protein</fullName>
    </recommendedName>
</protein>
<evidence type="ECO:0000259" key="2">
    <source>
        <dbReference type="Pfam" id="PF24729"/>
    </source>
</evidence>
<comment type="caution">
    <text evidence="3">The sequence shown here is derived from an EMBL/GenBank/DDBJ whole genome shotgun (WGS) entry which is preliminary data.</text>
</comment>
<keyword evidence="1" id="KW-0547">Nucleotide-binding</keyword>
<evidence type="ECO:0000256" key="1">
    <source>
        <dbReference type="ARBA" id="ARBA00022741"/>
    </source>
</evidence>
<dbReference type="InterPro" id="IPR056098">
    <property type="entry name" value="Acb2/Tad1_hairpin"/>
</dbReference>
<gene>
    <name evidence="3" type="ORF">LCGC14_1720000</name>
</gene>
<proteinExistence type="predicted"/>
<feature type="domain" description="Acb2/Tad1 hairpin" evidence="2">
    <location>
        <begin position="3"/>
        <end position="66"/>
    </location>
</feature>